<evidence type="ECO:0000256" key="8">
    <source>
        <dbReference type="ARBA" id="ARBA00023187"/>
    </source>
</evidence>
<comment type="similarity">
    <text evidence="2">Belongs to the NCBP1 family.</text>
</comment>
<evidence type="ECO:0000259" key="14">
    <source>
        <dbReference type="Pfam" id="PF09090"/>
    </source>
</evidence>
<name>A0AA88I8D9_ARTSF</name>
<keyword evidence="7" id="KW-0943">RNA-mediated gene silencing</keyword>
<dbReference type="Pfam" id="PF09090">
    <property type="entry name" value="MIF4G_like_2"/>
    <property type="match status" value="1"/>
</dbReference>
<dbReference type="InterPro" id="IPR015174">
    <property type="entry name" value="MIF4G-like_typ-2"/>
</dbReference>
<keyword evidence="9" id="KW-0539">Nucleus</keyword>
<protein>
    <recommendedName>
        <fullName evidence="4">Nuclear cap-binding protein subunit 1</fullName>
    </recommendedName>
    <alternativeName>
        <fullName evidence="10">80 kDa nuclear cap-binding protein</fullName>
    </alternativeName>
</protein>
<dbReference type="AlphaFoldDB" id="A0AA88I8D9"/>
<dbReference type="InterPro" id="IPR027159">
    <property type="entry name" value="CBP80"/>
</dbReference>
<gene>
    <name evidence="15" type="ORF">QYM36_007375</name>
</gene>
<dbReference type="PANTHER" id="PTHR12412">
    <property type="entry name" value="CAP BINDING PROTEIN"/>
    <property type="match status" value="1"/>
</dbReference>
<keyword evidence="5" id="KW-0507">mRNA processing</keyword>
<dbReference type="InterPro" id="IPR003890">
    <property type="entry name" value="MIF4G-like_typ-3"/>
</dbReference>
<evidence type="ECO:0000313" key="16">
    <source>
        <dbReference type="Proteomes" id="UP001187531"/>
    </source>
</evidence>
<feature type="domain" description="MIF4G-like type 1" evidence="13">
    <location>
        <begin position="238"/>
        <end position="368"/>
    </location>
</feature>
<evidence type="ECO:0000259" key="13">
    <source>
        <dbReference type="Pfam" id="PF09088"/>
    </source>
</evidence>
<keyword evidence="16" id="KW-1185">Reference proteome</keyword>
<feature type="domain" description="MIF4G" evidence="12">
    <location>
        <begin position="12"/>
        <end position="136"/>
    </location>
</feature>
<dbReference type="GO" id="GO:0003729">
    <property type="term" value="F:mRNA binding"/>
    <property type="evidence" value="ECO:0007669"/>
    <property type="project" value="TreeGrafter"/>
</dbReference>
<reference evidence="15" key="1">
    <citation type="submission" date="2023-07" db="EMBL/GenBank/DDBJ databases">
        <title>Chromosome-level genome assembly of Artemia franciscana.</title>
        <authorList>
            <person name="Jo E."/>
        </authorList>
    </citation>
    <scope>NUCLEOTIDE SEQUENCE</scope>
    <source>
        <tissue evidence="15">Whole body</tissue>
    </source>
</reference>
<feature type="domain" description="MIF4G-like type 2" evidence="14">
    <location>
        <begin position="401"/>
        <end position="670"/>
    </location>
</feature>
<evidence type="ECO:0000256" key="2">
    <source>
        <dbReference type="ARBA" id="ARBA00007413"/>
    </source>
</evidence>
<dbReference type="GO" id="GO:0031047">
    <property type="term" value="P:regulatory ncRNA-mediated gene silencing"/>
    <property type="evidence" value="ECO:0007669"/>
    <property type="project" value="UniProtKB-KW"/>
</dbReference>
<dbReference type="GO" id="GO:0008380">
    <property type="term" value="P:RNA splicing"/>
    <property type="evidence" value="ECO:0007669"/>
    <property type="project" value="UniProtKB-KW"/>
</dbReference>
<dbReference type="Gene3D" id="1.25.40.180">
    <property type="match status" value="3"/>
</dbReference>
<evidence type="ECO:0000256" key="7">
    <source>
        <dbReference type="ARBA" id="ARBA00023158"/>
    </source>
</evidence>
<dbReference type="GO" id="GO:0000339">
    <property type="term" value="F:RNA cap binding"/>
    <property type="evidence" value="ECO:0007669"/>
    <property type="project" value="InterPro"/>
</dbReference>
<evidence type="ECO:0000256" key="1">
    <source>
        <dbReference type="ARBA" id="ARBA00004123"/>
    </source>
</evidence>
<dbReference type="GO" id="GO:0005634">
    <property type="term" value="C:nucleus"/>
    <property type="evidence" value="ECO:0007669"/>
    <property type="project" value="UniProtKB-SubCell"/>
</dbReference>
<dbReference type="EMBL" id="JAVRJZ010000011">
    <property type="protein sequence ID" value="KAK2717232.1"/>
    <property type="molecule type" value="Genomic_DNA"/>
</dbReference>
<evidence type="ECO:0000256" key="10">
    <source>
        <dbReference type="ARBA" id="ARBA00030965"/>
    </source>
</evidence>
<comment type="subunit">
    <text evidence="3">Component of the nuclear cap-binding complex (CBC), a heterodimer composed of Cbp80 and Cbp20 that interacts with m7GpppG-capped RNA.</text>
</comment>
<evidence type="ECO:0000313" key="15">
    <source>
        <dbReference type="EMBL" id="KAK2717232.1"/>
    </source>
</evidence>
<organism evidence="15 16">
    <name type="scientific">Artemia franciscana</name>
    <name type="common">Brine shrimp</name>
    <name type="synonym">Artemia sanfranciscana</name>
    <dbReference type="NCBI Taxonomy" id="6661"/>
    <lineage>
        <taxon>Eukaryota</taxon>
        <taxon>Metazoa</taxon>
        <taxon>Ecdysozoa</taxon>
        <taxon>Arthropoda</taxon>
        <taxon>Crustacea</taxon>
        <taxon>Branchiopoda</taxon>
        <taxon>Anostraca</taxon>
        <taxon>Artemiidae</taxon>
        <taxon>Artemia</taxon>
    </lineage>
</organism>
<feature type="region of interest" description="Disordered" evidence="11">
    <location>
        <begin position="566"/>
        <end position="600"/>
    </location>
</feature>
<evidence type="ECO:0000256" key="11">
    <source>
        <dbReference type="SAM" id="MobiDB-lite"/>
    </source>
</evidence>
<sequence>MVESMAKHLKDYLKNCEWEKARYSVRFLSDLVNCHVVSAGSLIQLYDTMMEAALEPNTPQVRRDWFVYAILSALPWVGRELFEKKERDLDRLKETIDSYISRRVKDHLVSLRVWTGQTLHPQEEYLECLWFQICKLRNDYWQEKHIVRPYLAFDTLLSEALQHSLPPLNPPRHTESMVYPMPKVIFRMFDYTDCPELGPVLPGAHSIERYLIEEHLSQILDQNIPERKECAAALLAFPQKSKVPLEYMIIEVILGELFRLPTPQYLEIAYGSLMIELCKSQPSTIPQVLAQAVEILFDRIDTMNPSSFDRFANWFSYHLSNFQFKWSWYDWTPCLEMEQDHPKPRFVQEVLEKCLRLSYYQRVVDIVPKEKNFEKLLPPKPEPRYKYTEDNNNVDPVVVIAAQNLIASVKRKTTPEEAFLTLRDLPNPLQEEGEPDAPYNPLKIDVLVQTLLYLGAKSFTHAFQALAKYHQILKALGSYEEAQICILRSVYEIWHDHPQMMTVLVDKMLRTEIVECSAVANWLFSRDMMQDLTRMYIWEILDMTIRKMSKRVAKLERELAESKEKLKAAATSDGSSDSEAEYGRGRKRKHGVDMPSEKPTEEMIERMEDKVEHAQTDQKNLFLIIFQRFIMILSEYIVRCDTDGKDFKTHWYRWTLGRLQQVFLTHNEQVHRYSDTLETLLFTSDVDSHISETFKQFLALRS</sequence>
<accession>A0AA88I8D9</accession>
<dbReference type="InterPro" id="IPR016024">
    <property type="entry name" value="ARM-type_fold"/>
</dbReference>
<evidence type="ECO:0000256" key="6">
    <source>
        <dbReference type="ARBA" id="ARBA00023042"/>
    </source>
</evidence>
<keyword evidence="6" id="KW-0506">mRNA capping</keyword>
<evidence type="ECO:0000259" key="12">
    <source>
        <dbReference type="Pfam" id="PF02854"/>
    </source>
</evidence>
<feature type="compositionally biased region" description="Basic and acidic residues" evidence="11">
    <location>
        <begin position="591"/>
        <end position="600"/>
    </location>
</feature>
<dbReference type="GO" id="GO:0005846">
    <property type="term" value="C:nuclear cap binding complex"/>
    <property type="evidence" value="ECO:0007669"/>
    <property type="project" value="InterPro"/>
</dbReference>
<proteinExistence type="inferred from homology"/>
<comment type="subcellular location">
    <subcellularLocation>
        <location evidence="1">Nucleus</location>
    </subcellularLocation>
</comment>
<dbReference type="InterPro" id="IPR015172">
    <property type="entry name" value="MIF4G-like_typ-1"/>
</dbReference>
<dbReference type="Pfam" id="PF09088">
    <property type="entry name" value="MIF4G_like"/>
    <property type="match status" value="1"/>
</dbReference>
<evidence type="ECO:0000256" key="4">
    <source>
        <dbReference type="ARBA" id="ARBA00019879"/>
    </source>
</evidence>
<evidence type="ECO:0000256" key="5">
    <source>
        <dbReference type="ARBA" id="ARBA00022664"/>
    </source>
</evidence>
<dbReference type="GO" id="GO:0000184">
    <property type="term" value="P:nuclear-transcribed mRNA catabolic process, nonsense-mediated decay"/>
    <property type="evidence" value="ECO:0007669"/>
    <property type="project" value="TreeGrafter"/>
</dbReference>
<dbReference type="FunFam" id="1.25.40.180:FF:000010">
    <property type="entry name" value="Nuclear cap-binding protein subunit 1"/>
    <property type="match status" value="1"/>
</dbReference>
<dbReference type="GO" id="GO:0006370">
    <property type="term" value="P:7-methylguanosine mRNA capping"/>
    <property type="evidence" value="ECO:0007669"/>
    <property type="project" value="UniProtKB-KW"/>
</dbReference>
<evidence type="ECO:0000256" key="3">
    <source>
        <dbReference type="ARBA" id="ARBA00011361"/>
    </source>
</evidence>
<dbReference type="SUPFAM" id="SSF48371">
    <property type="entry name" value="ARM repeat"/>
    <property type="match status" value="3"/>
</dbReference>
<dbReference type="Proteomes" id="UP001187531">
    <property type="component" value="Unassembled WGS sequence"/>
</dbReference>
<dbReference type="Pfam" id="PF02854">
    <property type="entry name" value="MIF4G"/>
    <property type="match status" value="1"/>
</dbReference>
<keyword evidence="8" id="KW-0508">mRNA splicing</keyword>
<dbReference type="PANTHER" id="PTHR12412:SF2">
    <property type="entry name" value="NUCLEAR CAP-BINDING PROTEIN SUBUNIT 1"/>
    <property type="match status" value="1"/>
</dbReference>
<comment type="caution">
    <text evidence="15">The sequence shown here is derived from an EMBL/GenBank/DDBJ whole genome shotgun (WGS) entry which is preliminary data.</text>
</comment>
<dbReference type="GO" id="GO:0006406">
    <property type="term" value="P:mRNA export from nucleus"/>
    <property type="evidence" value="ECO:0007669"/>
    <property type="project" value="InterPro"/>
</dbReference>
<evidence type="ECO:0000256" key="9">
    <source>
        <dbReference type="ARBA" id="ARBA00023242"/>
    </source>
</evidence>